<evidence type="ECO:0000259" key="6">
    <source>
        <dbReference type="PROSITE" id="PS01180"/>
    </source>
</evidence>
<feature type="region of interest" description="Disordered" evidence="4">
    <location>
        <begin position="216"/>
        <end position="327"/>
    </location>
</feature>
<evidence type="ECO:0000256" key="4">
    <source>
        <dbReference type="SAM" id="MobiDB-lite"/>
    </source>
</evidence>
<dbReference type="PROSITE" id="PS01180">
    <property type="entry name" value="CUB"/>
    <property type="match status" value="1"/>
</dbReference>
<evidence type="ECO:0000256" key="3">
    <source>
        <dbReference type="PROSITE-ProRule" id="PRU00059"/>
    </source>
</evidence>
<accession>A0A7J7IWR8</accession>
<dbReference type="InterPro" id="IPR000859">
    <property type="entry name" value="CUB_dom"/>
</dbReference>
<evidence type="ECO:0000256" key="1">
    <source>
        <dbReference type="ARBA" id="ARBA00022737"/>
    </source>
</evidence>
<keyword evidence="5" id="KW-0812">Transmembrane</keyword>
<comment type="caution">
    <text evidence="3">Lacks conserved residue(s) required for the propagation of feature annotation.</text>
</comment>
<organism evidence="7 8">
    <name type="scientific">Bugula neritina</name>
    <name type="common">Brown bryozoan</name>
    <name type="synonym">Sertularia neritina</name>
    <dbReference type="NCBI Taxonomy" id="10212"/>
    <lineage>
        <taxon>Eukaryota</taxon>
        <taxon>Metazoa</taxon>
        <taxon>Spiralia</taxon>
        <taxon>Lophotrochozoa</taxon>
        <taxon>Bryozoa</taxon>
        <taxon>Gymnolaemata</taxon>
        <taxon>Cheilostomatida</taxon>
        <taxon>Flustrina</taxon>
        <taxon>Buguloidea</taxon>
        <taxon>Bugulidae</taxon>
        <taxon>Bugula</taxon>
    </lineage>
</organism>
<feature type="compositionally biased region" description="Acidic residues" evidence="4">
    <location>
        <begin position="361"/>
        <end position="373"/>
    </location>
</feature>
<dbReference type="CDD" id="cd00041">
    <property type="entry name" value="CUB"/>
    <property type="match status" value="1"/>
</dbReference>
<comment type="caution">
    <text evidence="7">The sequence shown here is derived from an EMBL/GenBank/DDBJ whole genome shotgun (WGS) entry which is preliminary data.</text>
</comment>
<dbReference type="EMBL" id="VXIV02003354">
    <property type="protein sequence ID" value="KAF6017854.1"/>
    <property type="molecule type" value="Genomic_DNA"/>
</dbReference>
<dbReference type="PANTHER" id="PTHR24251:SF30">
    <property type="entry name" value="MEMBRANE FRIZZLED-RELATED PROTEIN"/>
    <property type="match status" value="1"/>
</dbReference>
<dbReference type="Proteomes" id="UP000593567">
    <property type="component" value="Unassembled WGS sequence"/>
</dbReference>
<feature type="compositionally biased region" description="Low complexity" evidence="4">
    <location>
        <begin position="220"/>
        <end position="292"/>
    </location>
</feature>
<keyword evidence="1" id="KW-0677">Repeat</keyword>
<gene>
    <name evidence="7" type="ORF">EB796_023837</name>
</gene>
<evidence type="ECO:0000256" key="2">
    <source>
        <dbReference type="ARBA" id="ARBA00023157"/>
    </source>
</evidence>
<evidence type="ECO:0000256" key="5">
    <source>
        <dbReference type="SAM" id="Phobius"/>
    </source>
</evidence>
<dbReference type="InterPro" id="IPR011049">
    <property type="entry name" value="Serralysin-like_metalloprot_C"/>
</dbReference>
<feature type="region of interest" description="Disordered" evidence="4">
    <location>
        <begin position="350"/>
        <end position="373"/>
    </location>
</feature>
<feature type="domain" description="CUB" evidence="6">
    <location>
        <begin position="29"/>
        <end position="140"/>
    </location>
</feature>
<keyword evidence="5" id="KW-1133">Transmembrane helix</keyword>
<dbReference type="Pfam" id="PF00431">
    <property type="entry name" value="CUB"/>
    <property type="match status" value="1"/>
</dbReference>
<keyword evidence="8" id="KW-1185">Reference proteome</keyword>
<protein>
    <submittedName>
        <fullName evidence="7">CDCP2</fullName>
    </submittedName>
</protein>
<proteinExistence type="predicted"/>
<dbReference type="InterPro" id="IPR035914">
    <property type="entry name" value="Sperma_CUB_dom_sf"/>
</dbReference>
<feature type="transmembrane region" description="Helical" evidence="5">
    <location>
        <begin position="143"/>
        <end position="167"/>
    </location>
</feature>
<evidence type="ECO:0000313" key="7">
    <source>
        <dbReference type="EMBL" id="KAF6017854.1"/>
    </source>
</evidence>
<evidence type="ECO:0000313" key="8">
    <source>
        <dbReference type="Proteomes" id="UP000593567"/>
    </source>
</evidence>
<dbReference type="OrthoDB" id="6345439at2759"/>
<name>A0A7J7IWR8_BUGNE</name>
<sequence>MATRFNISTGVLDQAMWVKLVPIPSDVEYRNVLPDSRVYIQSPNYPNIYDPNTIKHWVLLAPEGERVVFIFKYFKTEVSDKLKIYSGEDQFNEELIGEYSDNLNRQLPPRLISTTNYVHLHFQSDNYLNAKGFSIEYSIYQSVTAVIVVLTLLLVIALTAILVYIFYYKPKKEAEMAEQTALYSKNSAYTDDLGVVIRPETSAGRLFAAEDDFLTETERPGTAAGRPGTAAGRPGTAAGRPGTAAGRPGTAAGRPGTAAGRPGTAAGRPGTAAGRPGTAAGRPGTADGRPGTADGRPDLYQPRVYQQRRRESTETNWKSHTKSSSSTWWKATTIGGGTALPPIHLNSTQVEKISQSVESSPESEEDDRYVDGW</sequence>
<feature type="compositionally biased region" description="Low complexity" evidence="4">
    <location>
        <begin position="315"/>
        <end position="327"/>
    </location>
</feature>
<dbReference type="SUPFAM" id="SSF49854">
    <property type="entry name" value="Spermadhesin, CUB domain"/>
    <property type="match status" value="1"/>
</dbReference>
<reference evidence="7" key="1">
    <citation type="submission" date="2020-06" db="EMBL/GenBank/DDBJ databases">
        <title>Draft genome of Bugula neritina, a colonial animal packing powerful symbionts and potential medicines.</title>
        <authorList>
            <person name="Rayko M."/>
        </authorList>
    </citation>
    <scope>NUCLEOTIDE SEQUENCE [LARGE SCALE GENOMIC DNA]</scope>
    <source>
        <strain evidence="7">Kwan_BN1</strain>
    </source>
</reference>
<dbReference type="PANTHER" id="PTHR24251">
    <property type="entry name" value="OVOCHYMASE-RELATED"/>
    <property type="match status" value="1"/>
</dbReference>
<dbReference type="SUPFAM" id="SSF101967">
    <property type="entry name" value="Adhesin YadA, collagen-binding domain"/>
    <property type="match status" value="1"/>
</dbReference>
<keyword evidence="2" id="KW-1015">Disulfide bond</keyword>
<dbReference type="SMART" id="SM00042">
    <property type="entry name" value="CUB"/>
    <property type="match status" value="1"/>
</dbReference>
<keyword evidence="5" id="KW-0472">Membrane</keyword>
<dbReference type="Gene3D" id="2.60.120.290">
    <property type="entry name" value="Spermadhesin, CUB domain"/>
    <property type="match status" value="1"/>
</dbReference>
<dbReference type="AlphaFoldDB" id="A0A7J7IWR8"/>